<feature type="region of interest" description="Disordered" evidence="3">
    <location>
        <begin position="207"/>
        <end position="267"/>
    </location>
</feature>
<evidence type="ECO:0000256" key="1">
    <source>
        <dbReference type="ARBA" id="ARBA00004123"/>
    </source>
</evidence>
<dbReference type="Pfam" id="PF05964">
    <property type="entry name" value="FYRN"/>
    <property type="match status" value="1"/>
</dbReference>
<feature type="compositionally biased region" description="Low complexity" evidence="3">
    <location>
        <begin position="391"/>
        <end position="404"/>
    </location>
</feature>
<feature type="compositionally biased region" description="Low complexity" evidence="3">
    <location>
        <begin position="207"/>
        <end position="216"/>
    </location>
</feature>
<dbReference type="Proteomes" id="UP000193560">
    <property type="component" value="Unassembled WGS sequence"/>
</dbReference>
<feature type="compositionally biased region" description="Pro residues" evidence="3">
    <location>
        <begin position="239"/>
        <end position="248"/>
    </location>
</feature>
<dbReference type="PANTHER" id="PTHR22715">
    <property type="entry name" value="TRANSFORMING GROWTH FACTOR BETA REGULATED GENE 1"/>
    <property type="match status" value="1"/>
</dbReference>
<dbReference type="InterPro" id="IPR057725">
    <property type="entry name" value="Ams2-SPT21_N"/>
</dbReference>
<feature type="compositionally biased region" description="Low complexity" evidence="3">
    <location>
        <begin position="225"/>
        <end position="238"/>
    </location>
</feature>
<dbReference type="PROSITE" id="PS51542">
    <property type="entry name" value="FYRN"/>
    <property type="match status" value="1"/>
</dbReference>
<dbReference type="Pfam" id="PF05965">
    <property type="entry name" value="FYRC"/>
    <property type="match status" value="1"/>
</dbReference>
<dbReference type="PANTHER" id="PTHR22715:SF0">
    <property type="entry name" value="TRANSFORMING GROWTH FACTOR BETA REGULATOR 1"/>
    <property type="match status" value="1"/>
</dbReference>
<dbReference type="PROSITE" id="PS51543">
    <property type="entry name" value="FYRC"/>
    <property type="match status" value="1"/>
</dbReference>
<keyword evidence="2" id="KW-0539">Nucleus</keyword>
<evidence type="ECO:0000313" key="6">
    <source>
        <dbReference type="Proteomes" id="UP000193560"/>
    </source>
</evidence>
<sequence>MESKNTTLDTSHSTTTKVKVYYKFRGSKSTRLATFQMQCDPDNDTTIPLATIPLKSCLWAICSSSPDMVCGEHDLSVYSANFQESGTDTQYVDQADNLIWEGHGLMSWVMEDQHSSEVYVNGKHNQDHFDVCLELQPTMKWCKTEFYNALQSQDFDGFKLSSSSHSRHPSLPHTCNCGIYAAICAQQHQQNNDNGMCQYLKRKRLDSSSTSDSTSPTLPPISAATQSTNSSASKTTSSPSPPCLPPPSGLISSSSLSPPSSSLFRPEPMIPSAESYYRRSLPPQGLAPLMDDRHNHYHQQQLRQQPPPLPSSMVQTPHHNHLHSESASRSAFTPTIIHSGYPSPPESNTYHHQTMPPTADIPVIYTPSNKKRKKYPPMIMPADSNKKPATKSQPKNQQRQNSQQVSTAVRTYYEVDRDDRGNYILPVEIDSWTVVDLGTVVYDRPAYHNQRYVYPVNYTVRKWYRSMVDAKSDTQYTCRILDNGREPKFEVTADDCPMTYSGPTPTTVWTIIVRRAFAIRNQEYGHNPVGPDFFGLRKNTIAKMIQDLPNVDKCSQYVWQTFEPARFNKPGRNRRRLDTMISGSILGGVNYSLTSGRLNTVASHQQHQLQIQQRRLSSAMGVTGTIEANTGATGASSSSPLSSSASSHDESPSPTAATPPSLPSTAGVTKNHHPPQYHHPYHHHHDAPTGNSAQTTAVVTSSSYIRSAPYHTPIETA</sequence>
<dbReference type="Pfam" id="PF25823">
    <property type="entry name" value="Ams2-SPT21_N"/>
    <property type="match status" value="1"/>
</dbReference>
<feature type="domain" description="Ams2/SPT21 N-terminal" evidence="4">
    <location>
        <begin position="13"/>
        <end position="123"/>
    </location>
</feature>
<feature type="compositionally biased region" description="Polar residues" evidence="3">
    <location>
        <begin position="346"/>
        <end position="356"/>
    </location>
</feature>
<comment type="subcellular location">
    <subcellularLocation>
        <location evidence="1">Nucleus</location>
    </subcellularLocation>
</comment>
<dbReference type="OrthoDB" id="285793at2759"/>
<keyword evidence="6" id="KW-1185">Reference proteome</keyword>
<dbReference type="SMART" id="SM00541">
    <property type="entry name" value="FYRN"/>
    <property type="match status" value="1"/>
</dbReference>
<dbReference type="InterPro" id="IPR003888">
    <property type="entry name" value="FYrich_N"/>
</dbReference>
<gene>
    <name evidence="5" type="ORF">BCR42DRAFT_494237</name>
</gene>
<evidence type="ECO:0000313" key="5">
    <source>
        <dbReference type="EMBL" id="ORZ11216.1"/>
    </source>
</evidence>
<feature type="region of interest" description="Disordered" evidence="3">
    <location>
        <begin position="628"/>
        <end position="700"/>
    </location>
</feature>
<dbReference type="GO" id="GO:0051726">
    <property type="term" value="P:regulation of cell cycle"/>
    <property type="evidence" value="ECO:0007669"/>
    <property type="project" value="TreeGrafter"/>
</dbReference>
<feature type="compositionally biased region" description="Basic residues" evidence="3">
    <location>
        <begin position="670"/>
        <end position="685"/>
    </location>
</feature>
<evidence type="ECO:0000259" key="4">
    <source>
        <dbReference type="Pfam" id="PF25823"/>
    </source>
</evidence>
<comment type="caution">
    <text evidence="5">The sequence shown here is derived from an EMBL/GenBank/DDBJ whole genome shotgun (WGS) entry which is preliminary data.</text>
</comment>
<dbReference type="InterPro" id="IPR003889">
    <property type="entry name" value="FYrich_C"/>
</dbReference>
<protein>
    <recommendedName>
        <fullName evidence="4">Ams2/SPT21 N-terminal domain-containing protein</fullName>
    </recommendedName>
</protein>
<accession>A0A1X2I7W6</accession>
<reference evidence="5 6" key="1">
    <citation type="submission" date="2016-07" db="EMBL/GenBank/DDBJ databases">
        <title>Pervasive Adenine N6-methylation of Active Genes in Fungi.</title>
        <authorList>
            <consortium name="DOE Joint Genome Institute"/>
            <person name="Mondo S.J."/>
            <person name="Dannebaum R.O."/>
            <person name="Kuo R.C."/>
            <person name="Labutti K."/>
            <person name="Haridas S."/>
            <person name="Kuo A."/>
            <person name="Salamov A."/>
            <person name="Ahrendt S.R."/>
            <person name="Lipzen A."/>
            <person name="Sullivan W."/>
            <person name="Andreopoulos W.B."/>
            <person name="Clum A."/>
            <person name="Lindquist E."/>
            <person name="Daum C."/>
            <person name="Ramamoorthy G.K."/>
            <person name="Gryganskyi A."/>
            <person name="Culley D."/>
            <person name="Magnuson J.K."/>
            <person name="James T.Y."/>
            <person name="O'Malley M.A."/>
            <person name="Stajich J.E."/>
            <person name="Spatafora J.W."/>
            <person name="Visel A."/>
            <person name="Grigoriev I.V."/>
        </authorList>
    </citation>
    <scope>NUCLEOTIDE SEQUENCE [LARGE SCALE GENOMIC DNA]</scope>
    <source>
        <strain evidence="5 6">NRRL 1336</strain>
    </source>
</reference>
<evidence type="ECO:0000256" key="2">
    <source>
        <dbReference type="ARBA" id="ARBA00023242"/>
    </source>
</evidence>
<dbReference type="InterPro" id="IPR040092">
    <property type="entry name" value="TBRG1"/>
</dbReference>
<feature type="region of interest" description="Disordered" evidence="3">
    <location>
        <begin position="297"/>
        <end position="407"/>
    </location>
</feature>
<feature type="compositionally biased region" description="Low complexity" evidence="3">
    <location>
        <begin position="249"/>
        <end position="267"/>
    </location>
</feature>
<dbReference type="AlphaFoldDB" id="A0A1X2I7W6"/>
<dbReference type="STRING" id="90262.A0A1X2I7W6"/>
<dbReference type="Gene3D" id="3.30.160.360">
    <property type="match status" value="1"/>
</dbReference>
<organism evidence="5 6">
    <name type="scientific">Absidia repens</name>
    <dbReference type="NCBI Taxonomy" id="90262"/>
    <lineage>
        <taxon>Eukaryota</taxon>
        <taxon>Fungi</taxon>
        <taxon>Fungi incertae sedis</taxon>
        <taxon>Mucoromycota</taxon>
        <taxon>Mucoromycotina</taxon>
        <taxon>Mucoromycetes</taxon>
        <taxon>Mucorales</taxon>
        <taxon>Cunninghamellaceae</taxon>
        <taxon>Absidia</taxon>
    </lineage>
</organism>
<dbReference type="GO" id="GO:0005634">
    <property type="term" value="C:nucleus"/>
    <property type="evidence" value="ECO:0007669"/>
    <property type="project" value="UniProtKB-SubCell"/>
</dbReference>
<dbReference type="EMBL" id="MCGE01000022">
    <property type="protein sequence ID" value="ORZ11216.1"/>
    <property type="molecule type" value="Genomic_DNA"/>
</dbReference>
<proteinExistence type="predicted"/>
<evidence type="ECO:0000256" key="3">
    <source>
        <dbReference type="SAM" id="MobiDB-lite"/>
    </source>
</evidence>
<name>A0A1X2I7W6_9FUNG</name>
<feature type="compositionally biased region" description="Low complexity" evidence="3">
    <location>
        <begin position="636"/>
        <end position="666"/>
    </location>
</feature>